<gene>
    <name evidence="2" type="ORF">BE18_42585</name>
</gene>
<protein>
    <submittedName>
        <fullName evidence="2">Uncharacterized protein</fullName>
    </submittedName>
</protein>
<accession>A0A150S513</accession>
<organism evidence="2 3">
    <name type="scientific">Sorangium cellulosum</name>
    <name type="common">Polyangium cellulosum</name>
    <dbReference type="NCBI Taxonomy" id="56"/>
    <lineage>
        <taxon>Bacteria</taxon>
        <taxon>Pseudomonadati</taxon>
        <taxon>Myxococcota</taxon>
        <taxon>Polyangia</taxon>
        <taxon>Polyangiales</taxon>
        <taxon>Polyangiaceae</taxon>
        <taxon>Sorangium</taxon>
    </lineage>
</organism>
<dbReference type="AlphaFoldDB" id="A0A150S513"/>
<evidence type="ECO:0000256" key="1">
    <source>
        <dbReference type="SAM" id="MobiDB-lite"/>
    </source>
</evidence>
<name>A0A150S513_SORCE</name>
<evidence type="ECO:0000313" key="3">
    <source>
        <dbReference type="Proteomes" id="UP000075515"/>
    </source>
</evidence>
<dbReference type="EMBL" id="JEMC01002443">
    <property type="protein sequence ID" value="KYF87555.1"/>
    <property type="molecule type" value="Genomic_DNA"/>
</dbReference>
<feature type="non-terminal residue" evidence="2">
    <location>
        <position position="1"/>
    </location>
</feature>
<feature type="region of interest" description="Disordered" evidence="1">
    <location>
        <begin position="1"/>
        <end position="25"/>
    </location>
</feature>
<dbReference type="Proteomes" id="UP000075515">
    <property type="component" value="Unassembled WGS sequence"/>
</dbReference>
<reference evidence="2 3" key="1">
    <citation type="submission" date="2014-02" db="EMBL/GenBank/DDBJ databases">
        <title>The small core and large imbalanced accessory genome model reveals a collaborative survival strategy of Sorangium cellulosum strains in nature.</title>
        <authorList>
            <person name="Han K."/>
            <person name="Peng R."/>
            <person name="Blom J."/>
            <person name="Li Y.-Z."/>
        </authorList>
    </citation>
    <scope>NUCLEOTIDE SEQUENCE [LARGE SCALE GENOMIC DNA]</scope>
    <source>
        <strain evidence="2 3">So0149</strain>
    </source>
</reference>
<evidence type="ECO:0000313" key="2">
    <source>
        <dbReference type="EMBL" id="KYF87555.1"/>
    </source>
</evidence>
<comment type="caution">
    <text evidence="2">The sequence shown here is derived from an EMBL/GenBank/DDBJ whole genome shotgun (WGS) entry which is preliminary data.</text>
</comment>
<proteinExistence type="predicted"/>
<sequence>RSGMAACKRAWGRSGPPGSVGTPARDRRARCAAVSGPSDLKNYTAELRVRAAGVYPVHAPAVTFDGKQMAVHAATGISR</sequence>